<proteinExistence type="predicted"/>
<name>A0ABW2YVI9_9SPHI</name>
<keyword evidence="1" id="KW-1133">Transmembrane helix</keyword>
<feature type="transmembrane region" description="Helical" evidence="1">
    <location>
        <begin position="20"/>
        <end position="36"/>
    </location>
</feature>
<evidence type="ECO:0000256" key="1">
    <source>
        <dbReference type="SAM" id="Phobius"/>
    </source>
</evidence>
<accession>A0ABW2YVI9</accession>
<evidence type="ECO:0000313" key="3">
    <source>
        <dbReference type="Proteomes" id="UP001596958"/>
    </source>
</evidence>
<gene>
    <name evidence="2" type="ORF">ACFQZS_09910</name>
</gene>
<dbReference type="RefSeq" id="WP_377099744.1">
    <property type="nucleotide sequence ID" value="NZ_JBHTHU010000006.1"/>
</dbReference>
<feature type="transmembrane region" description="Helical" evidence="1">
    <location>
        <begin position="71"/>
        <end position="88"/>
    </location>
</feature>
<evidence type="ECO:0000313" key="2">
    <source>
        <dbReference type="EMBL" id="MFD0750457.1"/>
    </source>
</evidence>
<dbReference type="Proteomes" id="UP001596958">
    <property type="component" value="Unassembled WGS sequence"/>
</dbReference>
<sequence length="91" mass="10772">MIPEEIYKRRRRHNNTPESILLIIANYVVTSVLFTSVSATSWFFAVVMAGLIWYNVYIIRRNREEYTRVNIIVYIVAWVGIVGLFFLTRNI</sequence>
<feature type="transmembrane region" description="Helical" evidence="1">
    <location>
        <begin position="42"/>
        <end position="59"/>
    </location>
</feature>
<comment type="caution">
    <text evidence="2">The sequence shown here is derived from an EMBL/GenBank/DDBJ whole genome shotgun (WGS) entry which is preliminary data.</text>
</comment>
<keyword evidence="3" id="KW-1185">Reference proteome</keyword>
<keyword evidence="1" id="KW-0812">Transmembrane</keyword>
<keyword evidence="1" id="KW-0472">Membrane</keyword>
<protein>
    <submittedName>
        <fullName evidence="2">Uncharacterized protein</fullName>
    </submittedName>
</protein>
<reference evidence="3" key="1">
    <citation type="journal article" date="2019" name="Int. J. Syst. Evol. Microbiol.">
        <title>The Global Catalogue of Microorganisms (GCM) 10K type strain sequencing project: providing services to taxonomists for standard genome sequencing and annotation.</title>
        <authorList>
            <consortium name="The Broad Institute Genomics Platform"/>
            <consortium name="The Broad Institute Genome Sequencing Center for Infectious Disease"/>
            <person name="Wu L."/>
            <person name="Ma J."/>
        </authorList>
    </citation>
    <scope>NUCLEOTIDE SEQUENCE [LARGE SCALE GENOMIC DNA]</scope>
    <source>
        <strain evidence="3">CCUG 63418</strain>
    </source>
</reference>
<dbReference type="EMBL" id="JBHTHU010000006">
    <property type="protein sequence ID" value="MFD0750457.1"/>
    <property type="molecule type" value="Genomic_DNA"/>
</dbReference>
<organism evidence="2 3">
    <name type="scientific">Mucilaginibacter calamicampi</name>
    <dbReference type="NCBI Taxonomy" id="1302352"/>
    <lineage>
        <taxon>Bacteria</taxon>
        <taxon>Pseudomonadati</taxon>
        <taxon>Bacteroidota</taxon>
        <taxon>Sphingobacteriia</taxon>
        <taxon>Sphingobacteriales</taxon>
        <taxon>Sphingobacteriaceae</taxon>
        <taxon>Mucilaginibacter</taxon>
    </lineage>
</organism>